<feature type="compositionally biased region" description="Polar residues" evidence="1">
    <location>
        <begin position="455"/>
        <end position="471"/>
    </location>
</feature>
<evidence type="ECO:0000313" key="4">
    <source>
        <dbReference type="EMBL" id="NYF98246.1"/>
    </source>
</evidence>
<evidence type="ECO:0000256" key="2">
    <source>
        <dbReference type="SAM" id="Phobius"/>
    </source>
</evidence>
<dbReference type="Pfam" id="PF19516">
    <property type="entry name" value="DUF6049"/>
    <property type="match status" value="1"/>
</dbReference>
<feature type="region of interest" description="Disordered" evidence="1">
    <location>
        <begin position="455"/>
        <end position="478"/>
    </location>
</feature>
<dbReference type="Proteomes" id="UP000554054">
    <property type="component" value="Unassembled WGS sequence"/>
</dbReference>
<proteinExistence type="predicted"/>
<dbReference type="EMBL" id="JACCAE010000001">
    <property type="protein sequence ID" value="NYF98246.1"/>
    <property type="molecule type" value="Genomic_DNA"/>
</dbReference>
<dbReference type="AlphaFoldDB" id="A0A852VPY2"/>
<dbReference type="RefSeq" id="WP_185991082.1">
    <property type="nucleotide sequence ID" value="NZ_JACCAE010000001.1"/>
</dbReference>
<evidence type="ECO:0000256" key="1">
    <source>
        <dbReference type="SAM" id="MobiDB-lite"/>
    </source>
</evidence>
<keyword evidence="5" id="KW-1185">Reference proteome</keyword>
<protein>
    <submittedName>
        <fullName evidence="4">Uncharacterized protein</fullName>
    </submittedName>
</protein>
<keyword evidence="2" id="KW-0812">Transmembrane</keyword>
<comment type="caution">
    <text evidence="4">The sequence shown here is derived from an EMBL/GenBank/DDBJ whole genome shotgun (WGS) entry which is preliminary data.</text>
</comment>
<accession>A0A852VPY2</accession>
<feature type="chain" id="PRO_5039562987" evidence="3">
    <location>
        <begin position="29"/>
        <end position="683"/>
    </location>
</feature>
<organism evidence="4 5">
    <name type="scientific">Janibacter cremeus</name>
    <dbReference type="NCBI Taxonomy" id="1285192"/>
    <lineage>
        <taxon>Bacteria</taxon>
        <taxon>Bacillati</taxon>
        <taxon>Actinomycetota</taxon>
        <taxon>Actinomycetes</taxon>
        <taxon>Micrococcales</taxon>
        <taxon>Intrasporangiaceae</taxon>
        <taxon>Janibacter</taxon>
    </lineage>
</organism>
<reference evidence="4 5" key="1">
    <citation type="submission" date="2020-07" db="EMBL/GenBank/DDBJ databases">
        <title>Sequencing the genomes of 1000 actinobacteria strains.</title>
        <authorList>
            <person name="Klenk H.-P."/>
        </authorList>
    </citation>
    <scope>NUCLEOTIDE SEQUENCE [LARGE SCALE GENOMIC DNA]</scope>
    <source>
        <strain evidence="4 5">DSM 26154</strain>
    </source>
</reference>
<evidence type="ECO:0000256" key="3">
    <source>
        <dbReference type="SAM" id="SignalP"/>
    </source>
</evidence>
<name>A0A852VPY2_9MICO</name>
<keyword evidence="3" id="KW-0732">Signal</keyword>
<feature type="signal peptide" evidence="3">
    <location>
        <begin position="1"/>
        <end position="28"/>
    </location>
</feature>
<dbReference type="InterPro" id="IPR046112">
    <property type="entry name" value="DUF6049"/>
</dbReference>
<sequence>MAAARRRRLRLTSIAMLLLALLVLPSAAATPLPPGEDSTDSELTITSITPVVDAEGTARVEGELLNTGEVTLVAQEVSLVGRSASADRDDIATWAEGTQPVAKEPRATVTLDDLGPGESAPFTLEVAAEELAPELTAGAAWVSVQTPRTAVHTFIGVHRAKQYVPMDMVWGVPLLLPTDERLFGEPGADRLQAWEDTVGHESRLWQLTDEPPADDEVWILDPSLLSLPPEPTEDTDRDLARALNAEREVRSEWASRVRSTLDPEKTIVLPAGDADVAAAAGSKGVAELVAPQVESGVRSADLLDDAHGDIQWPVDGVVTQPRTKALNGLVPGSTPPTVLTDTSAIAPGGFTPTGAARTTHGSELLVADHSLSTLAGELSSSDDATLARQRVVAESSVLLGERPGTPRTLLVVPDRASAPSPEAYGELRGVVDEIPWLERGRFDDLLDRIDQSPQNAVPRTAQQIARTTDQKQAPPVLTEKSAARIAEDRRSMSIFASVRSDGEIWKETVGPALGQLTSARWRSDTSAFDGLHDHLSEEVTLTHDDLVVSSGEVNFFADKGRLQITIINSTDVELTNLDVKVESQTPSFRIQGPPEPLTIGPNGRQKVTVQATALAAGSTPVYVVVTTPNGHQLTDQATLKVRMRPTGEAVYWAIGVLAVLLLGAGTWRSLRRRKTTTVSEDSA</sequence>
<gene>
    <name evidence="4" type="ORF">BJY20_001638</name>
</gene>
<keyword evidence="2" id="KW-0472">Membrane</keyword>
<feature type="transmembrane region" description="Helical" evidence="2">
    <location>
        <begin position="649"/>
        <end position="667"/>
    </location>
</feature>
<evidence type="ECO:0000313" key="5">
    <source>
        <dbReference type="Proteomes" id="UP000554054"/>
    </source>
</evidence>
<keyword evidence="2" id="KW-1133">Transmembrane helix</keyword>